<dbReference type="EMBL" id="WKJI01000003">
    <property type="protein sequence ID" value="MRX48137.1"/>
    <property type="molecule type" value="Genomic_DNA"/>
</dbReference>
<protein>
    <recommendedName>
        <fullName evidence="4">Glycoside hydrolase</fullName>
    </recommendedName>
</protein>
<keyword evidence="1" id="KW-0732">Signal</keyword>
<comment type="caution">
    <text evidence="2">The sequence shown here is derived from an EMBL/GenBank/DDBJ whole genome shotgun (WGS) entry which is preliminary data.</text>
</comment>
<feature type="chain" id="PRO_5029878470" description="Glycoside hydrolase" evidence="1">
    <location>
        <begin position="20"/>
        <end position="723"/>
    </location>
</feature>
<dbReference type="AlphaFoldDB" id="A0A7K0FSS8"/>
<proteinExistence type="predicted"/>
<evidence type="ECO:0008006" key="4">
    <source>
        <dbReference type="Google" id="ProtNLM"/>
    </source>
</evidence>
<accession>A0A7K0FSS8</accession>
<keyword evidence="3" id="KW-1185">Reference proteome</keyword>
<reference evidence="2 3" key="1">
    <citation type="submission" date="2019-11" db="EMBL/GenBank/DDBJ databases">
        <authorList>
            <person name="Cheng Q."/>
            <person name="Yang Z."/>
        </authorList>
    </citation>
    <scope>NUCLEOTIDE SEQUENCE [LARGE SCALE GENOMIC DNA]</scope>
    <source>
        <strain evidence="2 3">HX-22-1</strain>
    </source>
</reference>
<evidence type="ECO:0000256" key="1">
    <source>
        <dbReference type="SAM" id="SignalP"/>
    </source>
</evidence>
<dbReference type="RefSeq" id="WP_154288231.1">
    <property type="nucleotide sequence ID" value="NZ_WKJI01000003.1"/>
</dbReference>
<dbReference type="Proteomes" id="UP000462931">
    <property type="component" value="Unassembled WGS sequence"/>
</dbReference>
<name>A0A7K0FSS8_9SPHI</name>
<evidence type="ECO:0000313" key="2">
    <source>
        <dbReference type="EMBL" id="MRX48137.1"/>
    </source>
</evidence>
<sequence>MKKYFLLFLLISIGAQVFAQKSTSKIQYIKSFDNVNHPQIAYWFFNKDMLVEQAWKRKIDSLAANSNYTMVFLSSRHGVDFFDPAKMKPIFSNFVKYAHEKGLKVGLQLWGTNKNTSEESSERVIIENEVLLDQDGKASLTNTAKHVRSQSGKPFKAALLKAYMFKKTASGFYQPGTLLDITNLCKVTSATENAISLQIQNDKKYSGYSVYVITQHYYRVSSNHSQEAINKFVEVMQAYKDIPFDGIGLDEYTNLKLFATWELQKANAKLRERLYSVDMAKKYKELYRNDIERTFFDMRYAPLNQPEIRIKAINTYMDVMRKGSLNVETAVYDYAKKIFGPETFVGLHNSHHNHLDGDEVWQTGLNWWNVKRDYGHTDEETSLPIQMGVFYGYKKNMLYNMYYHKKIEKIEEKAYTDIQYNIRTHYHAVNDVQNWGVSVEQPLALQKINPVEHSARLMNHFNAPLPEVKLLVVFGRESLLNWYPDTTKRGICDINDKLKIEEKAKKIWEAGFKNALVPTDVINDARLTINSNGKAVYNGYTFDAVVFLYPEYAQEKTIKFLEQYVSKGGKLMVEGNLTKDFFGKDASARWNKIIAHKTVIKGLDINKIEALGILKDKNESACKMLDGSWLFSDYENFTLNRLSSFKQNIEGSLFEGSFKGYAAIKTSKSQIEKFVATAFQELKVNGQVVLALDKPADIVLTYQNNQYNMQIAGEDVKVLVNKL</sequence>
<organism evidence="2 3">
    <name type="scientific">Pedobacter puniceum</name>
    <dbReference type="NCBI Taxonomy" id="2666136"/>
    <lineage>
        <taxon>Bacteria</taxon>
        <taxon>Pseudomonadati</taxon>
        <taxon>Bacteroidota</taxon>
        <taxon>Sphingobacteriia</taxon>
        <taxon>Sphingobacteriales</taxon>
        <taxon>Sphingobacteriaceae</taxon>
        <taxon>Pedobacter</taxon>
    </lineage>
</organism>
<gene>
    <name evidence="2" type="ORF">GJJ64_13140</name>
</gene>
<evidence type="ECO:0000313" key="3">
    <source>
        <dbReference type="Proteomes" id="UP000462931"/>
    </source>
</evidence>
<feature type="signal peptide" evidence="1">
    <location>
        <begin position="1"/>
        <end position="19"/>
    </location>
</feature>